<proteinExistence type="predicted"/>
<organism evidence="1 2">
    <name type="scientific">Meganyctiphanes norvegica</name>
    <name type="common">Northern krill</name>
    <name type="synonym">Thysanopoda norvegica</name>
    <dbReference type="NCBI Taxonomy" id="48144"/>
    <lineage>
        <taxon>Eukaryota</taxon>
        <taxon>Metazoa</taxon>
        <taxon>Ecdysozoa</taxon>
        <taxon>Arthropoda</taxon>
        <taxon>Crustacea</taxon>
        <taxon>Multicrustacea</taxon>
        <taxon>Malacostraca</taxon>
        <taxon>Eumalacostraca</taxon>
        <taxon>Eucarida</taxon>
        <taxon>Euphausiacea</taxon>
        <taxon>Euphausiidae</taxon>
        <taxon>Meganyctiphanes</taxon>
    </lineage>
</organism>
<evidence type="ECO:0000313" key="2">
    <source>
        <dbReference type="Proteomes" id="UP001497623"/>
    </source>
</evidence>
<comment type="caution">
    <text evidence="1">The sequence shown here is derived from an EMBL/GenBank/DDBJ whole genome shotgun (WGS) entry which is preliminary data.</text>
</comment>
<gene>
    <name evidence="1" type="ORF">MNOR_LOCUS24655</name>
</gene>
<protein>
    <submittedName>
        <fullName evidence="1">Uncharacterized protein</fullName>
    </submittedName>
</protein>
<accession>A0AAV2RKQ9</accession>
<reference evidence="1 2" key="1">
    <citation type="submission" date="2024-05" db="EMBL/GenBank/DDBJ databases">
        <authorList>
            <person name="Wallberg A."/>
        </authorList>
    </citation>
    <scope>NUCLEOTIDE SEQUENCE [LARGE SCALE GENOMIC DNA]</scope>
</reference>
<sequence>MDEIDYDTSPLYQEIQDILSIDTDEKFMTVSHRLTQLSFSDFSQLVNKHLELIFSNRQCDELITIRKVLMNPEKCSDPYIRVELMCFTFIFTTSATFIRQNLFITISEIVVDNYIPYIEGDLFSSHILIDLINSTRAIDAFTSSNTRYEFAFGARKLNKNHNDLLDEFYANIIDLLAELILIEIKCINFKNMSDVMLVCNDMVIFFDIYHDISKYIVMKYPKSPPLIVNSVTSAIAVITNCIFLFQAKLLASDIDSAHWSNMICRMEKLRNHMAILSFPPSSAISLQRFLIERSHGNFNTNCTKKLYNVTNNINQINISERSSDIRVQTSIQTFGFVLHHLKRHVNKLNANEYVNALYSSDESLASSGSEESNSETD</sequence>
<name>A0AAV2RKQ9_MEGNR</name>
<dbReference type="Proteomes" id="UP001497623">
    <property type="component" value="Unassembled WGS sequence"/>
</dbReference>
<keyword evidence="2" id="KW-1185">Reference proteome</keyword>
<dbReference type="EMBL" id="CAXKWB010022788">
    <property type="protein sequence ID" value="CAL4124618.1"/>
    <property type="molecule type" value="Genomic_DNA"/>
</dbReference>
<dbReference type="AlphaFoldDB" id="A0AAV2RKQ9"/>
<evidence type="ECO:0000313" key="1">
    <source>
        <dbReference type="EMBL" id="CAL4124618.1"/>
    </source>
</evidence>